<dbReference type="EMBL" id="SMYO01000005">
    <property type="protein sequence ID" value="TDK61755.1"/>
    <property type="molecule type" value="Genomic_DNA"/>
</dbReference>
<gene>
    <name evidence="1" type="ORF">E2K98_12765</name>
</gene>
<evidence type="ECO:0000313" key="1">
    <source>
        <dbReference type="EMBL" id="TDK61755.1"/>
    </source>
</evidence>
<protein>
    <submittedName>
        <fullName evidence="1">Uncharacterized protein</fullName>
    </submittedName>
</protein>
<evidence type="ECO:0000313" key="2">
    <source>
        <dbReference type="Proteomes" id="UP000295132"/>
    </source>
</evidence>
<dbReference type="RefSeq" id="WP_133334582.1">
    <property type="nucleotide sequence ID" value="NZ_SMYO01000005.1"/>
</dbReference>
<reference evidence="1 2" key="1">
    <citation type="submission" date="2019-03" db="EMBL/GenBank/DDBJ databases">
        <title>Bacillus niacini sp. nov. a Nicotinate-Metabolizing Mesophile Isolated from Soil.</title>
        <authorList>
            <person name="Zhang G."/>
        </authorList>
    </citation>
    <scope>NUCLEOTIDE SEQUENCE [LARGE SCALE GENOMIC DNA]</scope>
    <source>
        <strain evidence="1 2">WN066</strain>
    </source>
</reference>
<dbReference type="AlphaFoldDB" id="A0A4R5VST9"/>
<proteinExistence type="predicted"/>
<organism evidence="1 2">
    <name type="scientific">Bacillus salipaludis</name>
    <dbReference type="NCBI Taxonomy" id="2547811"/>
    <lineage>
        <taxon>Bacteria</taxon>
        <taxon>Bacillati</taxon>
        <taxon>Bacillota</taxon>
        <taxon>Bacilli</taxon>
        <taxon>Bacillales</taxon>
        <taxon>Bacillaceae</taxon>
        <taxon>Bacillus</taxon>
    </lineage>
</organism>
<name>A0A4R5VST9_9BACI</name>
<comment type="caution">
    <text evidence="1">The sequence shown here is derived from an EMBL/GenBank/DDBJ whole genome shotgun (WGS) entry which is preliminary data.</text>
</comment>
<sequence>MKFIKRLLLLFSTFTFFFLTGFDKTELINISNIETTIIKAENVLRYDIKLKNSGTTPLKSEFDYPGQHYYGIELVVRPNKKLASKMEMVEDSKFFKMLPMGSGATGSIEPGTEGSFHLEYKIKKGANLKEVKKLAFDSTLLILDGVNIIKEIPLYK</sequence>
<dbReference type="Proteomes" id="UP000295132">
    <property type="component" value="Unassembled WGS sequence"/>
</dbReference>
<accession>A0A4R5VST9</accession>